<name>A0A640WBL1_9GAMM</name>
<comment type="caution">
    <text evidence="2">The sequence shown here is derived from an EMBL/GenBank/DDBJ whole genome shotgun (WGS) entry which is preliminary data.</text>
</comment>
<dbReference type="EMBL" id="VTPX01000009">
    <property type="protein sequence ID" value="KAA0016825.1"/>
    <property type="molecule type" value="Genomic_DNA"/>
</dbReference>
<dbReference type="SUPFAM" id="SSF51294">
    <property type="entry name" value="Hedgehog/intein (Hint) domain"/>
    <property type="match status" value="1"/>
</dbReference>
<reference evidence="2 3" key="1">
    <citation type="submission" date="2019-08" db="EMBL/GenBank/DDBJ databases">
        <title>Bioinformatics analysis of the strain L3 and L5.</title>
        <authorList>
            <person name="Li X."/>
        </authorList>
    </citation>
    <scope>NUCLEOTIDE SEQUENCE [LARGE SCALE GENOMIC DNA]</scope>
    <source>
        <strain evidence="2 3">L3</strain>
    </source>
</reference>
<evidence type="ECO:0000313" key="3">
    <source>
        <dbReference type="Proteomes" id="UP000466024"/>
    </source>
</evidence>
<dbReference type="RefSeq" id="WP_149436236.1">
    <property type="nucleotide sequence ID" value="NZ_VTPX01000009.1"/>
</dbReference>
<dbReference type="InterPro" id="IPR036844">
    <property type="entry name" value="Hint_dom_sf"/>
</dbReference>
<dbReference type="GO" id="GO:0016539">
    <property type="term" value="P:intein-mediated protein splicing"/>
    <property type="evidence" value="ECO:0007669"/>
    <property type="project" value="InterPro"/>
</dbReference>
<evidence type="ECO:0000259" key="1">
    <source>
        <dbReference type="Pfam" id="PF13403"/>
    </source>
</evidence>
<evidence type="ECO:0000313" key="2">
    <source>
        <dbReference type="EMBL" id="KAA0016825.1"/>
    </source>
</evidence>
<gene>
    <name evidence="2" type="ORF">F0A16_15100</name>
</gene>
<dbReference type="PROSITE" id="PS50817">
    <property type="entry name" value="INTEIN_N_TER"/>
    <property type="match status" value="1"/>
</dbReference>
<accession>A0A640WBL1</accession>
<sequence length="298" mass="31933">MAAYEGTSHLYLDGDLALSDFVPGEIVTDDGGDTVFSPGETVGDTSDSFADGSGTFVGTINIEGTDYPIFSDANTGGTLDDYTLYVVTPSGFDSSTLPENLDSATDSSLAECFLEGTAITTPQGSVRVEELRIGDAILTADGESVPVRWVGRQKVVCAFHPPERLMPIRVCAGALGDGLPLRDLLVTANHALMVDGLLLNASALVNDTSIEWVPLIELGKGYTVYHIETENHSLILAEGVPAETYIDYVSRSSFDNYDEYLNLYGMDITIPEMALSRISASRYVPLRVLQRLASAKVA</sequence>
<keyword evidence="3" id="KW-1185">Reference proteome</keyword>
<proteinExistence type="predicted"/>
<feature type="domain" description="Hedgehog/Intein (Hint)" evidence="1">
    <location>
        <begin position="112"/>
        <end position="247"/>
    </location>
</feature>
<dbReference type="Proteomes" id="UP000466024">
    <property type="component" value="Unassembled WGS sequence"/>
</dbReference>
<dbReference type="InterPro" id="IPR028992">
    <property type="entry name" value="Hedgehog/Intein_dom"/>
</dbReference>
<protein>
    <submittedName>
        <fullName evidence="2">Hint domain-containing protein</fullName>
    </submittedName>
</protein>
<dbReference type="Pfam" id="PF13403">
    <property type="entry name" value="Hint_2"/>
    <property type="match status" value="1"/>
</dbReference>
<dbReference type="AlphaFoldDB" id="A0A640WBL1"/>
<organism evidence="2 3">
    <name type="scientific">Salinicola corii</name>
    <dbReference type="NCBI Taxonomy" id="2606937"/>
    <lineage>
        <taxon>Bacteria</taxon>
        <taxon>Pseudomonadati</taxon>
        <taxon>Pseudomonadota</taxon>
        <taxon>Gammaproteobacteria</taxon>
        <taxon>Oceanospirillales</taxon>
        <taxon>Halomonadaceae</taxon>
        <taxon>Salinicola</taxon>
    </lineage>
</organism>
<dbReference type="Gene3D" id="2.170.16.10">
    <property type="entry name" value="Hedgehog/Intein (Hint) domain"/>
    <property type="match status" value="1"/>
</dbReference>
<dbReference type="InterPro" id="IPR006141">
    <property type="entry name" value="Intein_N"/>
</dbReference>